<organism evidence="2 3">
    <name type="scientific">Burkholderia territorii</name>
    <dbReference type="NCBI Taxonomy" id="1503055"/>
    <lineage>
        <taxon>Bacteria</taxon>
        <taxon>Pseudomonadati</taxon>
        <taxon>Pseudomonadota</taxon>
        <taxon>Betaproteobacteria</taxon>
        <taxon>Burkholderiales</taxon>
        <taxon>Burkholderiaceae</taxon>
        <taxon>Burkholderia</taxon>
        <taxon>Burkholderia cepacia complex</taxon>
    </lineage>
</organism>
<dbReference type="Proteomes" id="UP000062317">
    <property type="component" value="Unassembled WGS sequence"/>
</dbReference>
<feature type="region of interest" description="Disordered" evidence="1">
    <location>
        <begin position="1"/>
        <end position="24"/>
    </location>
</feature>
<protein>
    <submittedName>
        <fullName evidence="2">Uncharacterized protein</fullName>
    </submittedName>
</protein>
<evidence type="ECO:0000313" key="2">
    <source>
        <dbReference type="EMBL" id="KVV40978.1"/>
    </source>
</evidence>
<evidence type="ECO:0000256" key="1">
    <source>
        <dbReference type="SAM" id="MobiDB-lite"/>
    </source>
</evidence>
<reference evidence="2 3" key="1">
    <citation type="submission" date="2015-11" db="EMBL/GenBank/DDBJ databases">
        <title>Expanding the genomic diversity of Burkholderia species for the development of highly accurate diagnostics.</title>
        <authorList>
            <person name="Sahl J."/>
            <person name="Keim P."/>
            <person name="Wagner D."/>
        </authorList>
    </citation>
    <scope>NUCLEOTIDE SEQUENCE [LARGE SCALE GENOMIC DNA]</scope>
    <source>
        <strain evidence="2 3">MSMB1301WGS</strain>
    </source>
</reference>
<keyword evidence="3" id="KW-1185">Reference proteome</keyword>
<comment type="caution">
    <text evidence="2">The sequence shown here is derived from an EMBL/GenBank/DDBJ whole genome shotgun (WGS) entry which is preliminary data.</text>
</comment>
<gene>
    <name evidence="2" type="ORF">WT27_13755</name>
</gene>
<proteinExistence type="predicted"/>
<dbReference type="AlphaFoldDB" id="A0A105V498"/>
<sequence length="247" mass="27612">MAQDDCKCSTTASKPQIGPAQRTEANLTSQVDTNVLVVAALRDGERPCELLVEALKKKYPEKVWLVEDGDLVTFEHAGVSIQNPFMSENWLDEVDPSTYGIAIDDARAQRSLNLYGKLATVACIARLFSYEVSTRLSEFQLAAVRKLNRDEKLEYVCHTHDFCDANLLMDAAFVKCGLVEDNDVDVIGEHLQPVWNAAWDVAKAAEFQVDRLPPFSSDQKGLLLEIAGEDFDEPNLDTAFDAWVKRR</sequence>
<evidence type="ECO:0000313" key="3">
    <source>
        <dbReference type="Proteomes" id="UP000062317"/>
    </source>
</evidence>
<accession>A0A105V498</accession>
<dbReference type="EMBL" id="LPEQ01000113">
    <property type="protein sequence ID" value="KVV40978.1"/>
    <property type="molecule type" value="Genomic_DNA"/>
</dbReference>
<name>A0A105V498_9BURK</name>
<dbReference type="RefSeq" id="WP_060108308.1">
    <property type="nucleotide sequence ID" value="NZ_LPEQ01000113.1"/>
</dbReference>